<evidence type="ECO:0000256" key="12">
    <source>
        <dbReference type="HAMAP-Rule" id="MF_01569"/>
    </source>
</evidence>
<dbReference type="SUPFAM" id="SSF55681">
    <property type="entry name" value="Class II aaRS and biotin synthetases"/>
    <property type="match status" value="1"/>
</dbReference>
<evidence type="ECO:0000256" key="3">
    <source>
        <dbReference type="ARBA" id="ARBA00022490"/>
    </source>
</evidence>
<dbReference type="GO" id="GO:0006433">
    <property type="term" value="P:prolyl-tRNA aminoacylation"/>
    <property type="evidence" value="ECO:0007669"/>
    <property type="project" value="UniProtKB-UniRule"/>
</dbReference>
<dbReference type="InterPro" id="IPR002316">
    <property type="entry name" value="Pro-tRNA-ligase_IIa"/>
</dbReference>
<dbReference type="InterPro" id="IPR036621">
    <property type="entry name" value="Anticodon-bd_dom_sf"/>
</dbReference>
<evidence type="ECO:0000256" key="5">
    <source>
        <dbReference type="ARBA" id="ARBA00022741"/>
    </source>
</evidence>
<evidence type="ECO:0000313" key="15">
    <source>
        <dbReference type="Proteomes" id="UP000663791"/>
    </source>
</evidence>
<dbReference type="RefSeq" id="WP_205292623.1">
    <property type="nucleotide sequence ID" value="NZ_CP074406.1"/>
</dbReference>
<reference evidence="14" key="1">
    <citation type="submission" date="2021-01" db="EMBL/GenBank/DDBJ databases">
        <title>Novel species in genus Nocardioides.</title>
        <authorList>
            <person name="Zhang G."/>
        </authorList>
    </citation>
    <scope>NUCLEOTIDE SEQUENCE</scope>
    <source>
        <strain evidence="14">Zg-536</strain>
    </source>
</reference>
<dbReference type="InterPro" id="IPR023717">
    <property type="entry name" value="Pro-tRNA-Synthase_IIa_type1"/>
</dbReference>
<keyword evidence="6 12" id="KW-0067">ATP-binding</keyword>
<evidence type="ECO:0000256" key="10">
    <source>
        <dbReference type="ARBA" id="ARBA00053664"/>
    </source>
</evidence>
<comment type="subcellular location">
    <subcellularLocation>
        <location evidence="1 12">Cytoplasm</location>
    </subcellularLocation>
</comment>
<dbReference type="GO" id="GO:0002161">
    <property type="term" value="F:aminoacyl-tRNA deacylase activity"/>
    <property type="evidence" value="ECO:0007669"/>
    <property type="project" value="InterPro"/>
</dbReference>
<evidence type="ECO:0000256" key="4">
    <source>
        <dbReference type="ARBA" id="ARBA00022598"/>
    </source>
</evidence>
<comment type="domain">
    <text evidence="12">Consists of three domains: the N-terminal catalytic domain, the editing domain and the C-terminal anticodon-binding domain.</text>
</comment>
<comment type="catalytic activity">
    <reaction evidence="9 12">
        <text>tRNA(Pro) + L-proline + ATP = L-prolyl-tRNA(Pro) + AMP + diphosphate</text>
        <dbReference type="Rhea" id="RHEA:14305"/>
        <dbReference type="Rhea" id="RHEA-COMP:9700"/>
        <dbReference type="Rhea" id="RHEA-COMP:9702"/>
        <dbReference type="ChEBI" id="CHEBI:30616"/>
        <dbReference type="ChEBI" id="CHEBI:33019"/>
        <dbReference type="ChEBI" id="CHEBI:60039"/>
        <dbReference type="ChEBI" id="CHEBI:78442"/>
        <dbReference type="ChEBI" id="CHEBI:78532"/>
        <dbReference type="ChEBI" id="CHEBI:456215"/>
        <dbReference type="EC" id="6.1.1.15"/>
    </reaction>
</comment>
<accession>A0A938Y8M7</accession>
<dbReference type="NCBIfam" id="NF006625">
    <property type="entry name" value="PRK09194.1"/>
    <property type="match status" value="1"/>
</dbReference>
<evidence type="ECO:0000256" key="6">
    <source>
        <dbReference type="ARBA" id="ARBA00022840"/>
    </source>
</evidence>
<evidence type="ECO:0000256" key="2">
    <source>
        <dbReference type="ARBA" id="ARBA00011738"/>
    </source>
</evidence>
<keyword evidence="3 12" id="KW-0963">Cytoplasm</keyword>
<evidence type="ECO:0000259" key="13">
    <source>
        <dbReference type="PROSITE" id="PS50862"/>
    </source>
</evidence>
<dbReference type="SUPFAM" id="SSF55826">
    <property type="entry name" value="YbaK/ProRS associated domain"/>
    <property type="match status" value="1"/>
</dbReference>
<keyword evidence="8 12" id="KW-0030">Aminoacyl-tRNA synthetase</keyword>
<dbReference type="Pfam" id="PF04073">
    <property type="entry name" value="tRNA_edit"/>
    <property type="match status" value="1"/>
</dbReference>
<keyword evidence="5 12" id="KW-0547">Nucleotide-binding</keyword>
<dbReference type="EC" id="6.1.1.15" evidence="12"/>
<comment type="similarity">
    <text evidence="11 12">Belongs to the class-II aminoacyl-tRNA synthetase family. ProS type 1 subfamily.</text>
</comment>
<dbReference type="EMBL" id="JAERTX010000015">
    <property type="protein sequence ID" value="MBM9461315.1"/>
    <property type="molecule type" value="Genomic_DNA"/>
</dbReference>
<dbReference type="AlphaFoldDB" id="A0A938Y8M7"/>
<dbReference type="InterPro" id="IPR004500">
    <property type="entry name" value="Pro-tRNA-synth_IIa_bac-type"/>
</dbReference>
<keyword evidence="15" id="KW-1185">Reference proteome</keyword>
<comment type="caution">
    <text evidence="14">The sequence shown here is derived from an EMBL/GenBank/DDBJ whole genome shotgun (WGS) entry which is preliminary data.</text>
</comment>
<dbReference type="Gene3D" id="3.90.960.10">
    <property type="entry name" value="YbaK/aminoacyl-tRNA synthetase-associated domain"/>
    <property type="match status" value="1"/>
</dbReference>
<dbReference type="InterPro" id="IPR050062">
    <property type="entry name" value="Pro-tRNA_synthetase"/>
</dbReference>
<dbReference type="Pfam" id="PF03129">
    <property type="entry name" value="HGTP_anticodon"/>
    <property type="match status" value="1"/>
</dbReference>
<dbReference type="InterPro" id="IPR004154">
    <property type="entry name" value="Anticodon-bd"/>
</dbReference>
<dbReference type="GO" id="GO:0005524">
    <property type="term" value="F:ATP binding"/>
    <property type="evidence" value="ECO:0007669"/>
    <property type="project" value="UniProtKB-UniRule"/>
</dbReference>
<dbReference type="FunFam" id="3.30.930.10:FF:000066">
    <property type="entry name" value="Proline--tRNA ligase"/>
    <property type="match status" value="1"/>
</dbReference>
<dbReference type="PRINTS" id="PR01046">
    <property type="entry name" value="TRNASYNTHPRO"/>
</dbReference>
<keyword evidence="4 12" id="KW-0436">Ligase</keyword>
<dbReference type="Gene3D" id="3.40.50.800">
    <property type="entry name" value="Anticodon-binding domain"/>
    <property type="match status" value="1"/>
</dbReference>
<name>A0A938Y8M7_9ACTN</name>
<evidence type="ECO:0000256" key="7">
    <source>
        <dbReference type="ARBA" id="ARBA00022917"/>
    </source>
</evidence>
<dbReference type="Proteomes" id="UP000663791">
    <property type="component" value="Unassembled WGS sequence"/>
</dbReference>
<comment type="function">
    <text evidence="10 12">Catalyzes the attachment of proline to tRNA(Pro) in a two-step reaction: proline is first activated by ATP to form Pro-AMP and then transferred to the acceptor end of tRNA(Pro). As ProRS can inadvertently accommodate and process non-cognate amino acids such as alanine and cysteine, to avoid such errors it has two additional distinct editing activities against alanine. One activity is designated as 'pretransfer' editing and involves the tRNA(Pro)-independent hydrolysis of activated Ala-AMP. The other activity is designated 'posttransfer' editing and involves deacylation of mischarged Ala-tRNA(Pro). The misacylated Cys-tRNA(Pro) is not edited by ProRS.</text>
</comment>
<dbReference type="InterPro" id="IPR033730">
    <property type="entry name" value="ProRS_core_prok"/>
</dbReference>
<protein>
    <recommendedName>
        <fullName evidence="12">Proline--tRNA ligase</fullName>
        <ecNumber evidence="12">6.1.1.15</ecNumber>
    </recommendedName>
    <alternativeName>
        <fullName evidence="12">Prolyl-tRNA synthetase</fullName>
        <shortName evidence="12">ProRS</shortName>
    </alternativeName>
</protein>
<comment type="subunit">
    <text evidence="2 12">Homodimer.</text>
</comment>
<dbReference type="InterPro" id="IPR002314">
    <property type="entry name" value="aa-tRNA-synt_IIb"/>
</dbReference>
<dbReference type="Pfam" id="PF00587">
    <property type="entry name" value="tRNA-synt_2b"/>
    <property type="match status" value="1"/>
</dbReference>
<organism evidence="14 15">
    <name type="scientific">Nocardioides faecalis</name>
    <dbReference type="NCBI Taxonomy" id="2803858"/>
    <lineage>
        <taxon>Bacteria</taxon>
        <taxon>Bacillati</taxon>
        <taxon>Actinomycetota</taxon>
        <taxon>Actinomycetes</taxon>
        <taxon>Propionibacteriales</taxon>
        <taxon>Nocardioidaceae</taxon>
        <taxon>Nocardioides</taxon>
    </lineage>
</organism>
<evidence type="ECO:0000256" key="8">
    <source>
        <dbReference type="ARBA" id="ARBA00023146"/>
    </source>
</evidence>
<keyword evidence="7 12" id="KW-0648">Protein biosynthesis</keyword>
<dbReference type="FunFam" id="3.30.930.10:FF:000065">
    <property type="entry name" value="Proline--tRNA ligase"/>
    <property type="match status" value="1"/>
</dbReference>
<dbReference type="PROSITE" id="PS50862">
    <property type="entry name" value="AA_TRNA_LIGASE_II"/>
    <property type="match status" value="1"/>
</dbReference>
<dbReference type="PANTHER" id="PTHR42753:SF2">
    <property type="entry name" value="PROLINE--TRNA LIGASE"/>
    <property type="match status" value="1"/>
</dbReference>
<evidence type="ECO:0000256" key="11">
    <source>
        <dbReference type="ARBA" id="ARBA00060755"/>
    </source>
</evidence>
<dbReference type="CDD" id="cd00779">
    <property type="entry name" value="ProRS_core_prok"/>
    <property type="match status" value="1"/>
</dbReference>
<evidence type="ECO:0000313" key="14">
    <source>
        <dbReference type="EMBL" id="MBM9461315.1"/>
    </source>
</evidence>
<dbReference type="HAMAP" id="MF_01569">
    <property type="entry name" value="Pro_tRNA_synth_type1"/>
    <property type="match status" value="1"/>
</dbReference>
<dbReference type="Gene3D" id="3.30.930.10">
    <property type="entry name" value="Bira Bifunctional Protein, Domain 2"/>
    <property type="match status" value="2"/>
</dbReference>
<dbReference type="InterPro" id="IPR007214">
    <property type="entry name" value="YbaK/aa-tRNA-synth-assoc-dom"/>
</dbReference>
<feature type="domain" description="Aminoacyl-transfer RNA synthetases class-II family profile" evidence="13">
    <location>
        <begin position="35"/>
        <end position="491"/>
    </location>
</feature>
<proteinExistence type="inferred from homology"/>
<dbReference type="InterPro" id="IPR036754">
    <property type="entry name" value="YbaK/aa-tRNA-synt-asso_dom_sf"/>
</dbReference>
<dbReference type="GO" id="GO:0005829">
    <property type="term" value="C:cytosol"/>
    <property type="evidence" value="ECO:0007669"/>
    <property type="project" value="TreeGrafter"/>
</dbReference>
<sequence length="594" mass="64319">MLMRMSTLFVRTLREDPADAEVASHRLLVRAGYIRRAAPGIYTWLPLGLRVLRKVEALVREEMDAIGAQEVSFPALLPREPYEATGRWTEYGDGIFRIKDRKDADYLLGPTHEEMFTLLVKDMYGSYKDLPLSLYQIQTKYRDEARPRAGLLRGREFTMKDSYSFDVDDAGLEASYARHREAYVRIFDRLGFDYAIVEATAGAMGGSKSEEFLARSEVGEDTYVRCTRCDYAANVEAVQVRPTEVAASAENAWGGAPAAHVEDTPDTPTIARLVEHLNAALPREDRPWHAGDTLKNVLVMLKHPDGTREPLAIGLPGDREVDQKRLEGQLEPIEVEPFGEADFAAHPALVKGYIGPGVLGEEGASGIRYLLDPRVADGTRWVTGADEEGRHSVDLVAGRDFVADGTIEAAEVRDGDACPHCAEGTLESARGIEMGHVFQLGRKYAEALGLQVLDENGKLVTVTMGSYGIGVTRAVAAVAEGNHDEIGLCWPAALAPADVHVVAAGKDPAIFEAAEKLVADLGAAGVDVLFDDRAGKISPGVKFKDAELIGVPTIVTVGRGVVDGVVEVKDRRTGEKTELALDGAAAALAERVAG</sequence>
<evidence type="ECO:0000256" key="1">
    <source>
        <dbReference type="ARBA" id="ARBA00004496"/>
    </source>
</evidence>
<dbReference type="InterPro" id="IPR006195">
    <property type="entry name" value="aa-tRNA-synth_II"/>
</dbReference>
<dbReference type="NCBIfam" id="TIGR00409">
    <property type="entry name" value="proS_fam_II"/>
    <property type="match status" value="1"/>
</dbReference>
<dbReference type="InterPro" id="IPR045864">
    <property type="entry name" value="aa-tRNA-synth_II/BPL/LPL"/>
</dbReference>
<dbReference type="PANTHER" id="PTHR42753">
    <property type="entry name" value="MITOCHONDRIAL RIBOSOME PROTEIN L39/PROLYL-TRNA LIGASE FAMILY MEMBER"/>
    <property type="match status" value="1"/>
</dbReference>
<gene>
    <name evidence="12" type="primary">proS</name>
    <name evidence="14" type="ORF">JK386_15545</name>
</gene>
<dbReference type="SUPFAM" id="SSF52954">
    <property type="entry name" value="Class II aaRS ABD-related"/>
    <property type="match status" value="1"/>
</dbReference>
<evidence type="ECO:0000256" key="9">
    <source>
        <dbReference type="ARBA" id="ARBA00047671"/>
    </source>
</evidence>
<dbReference type="GO" id="GO:0004827">
    <property type="term" value="F:proline-tRNA ligase activity"/>
    <property type="evidence" value="ECO:0007669"/>
    <property type="project" value="UniProtKB-UniRule"/>
</dbReference>